<proteinExistence type="predicted"/>
<comment type="caution">
    <text evidence="3">The sequence shown here is derived from an EMBL/GenBank/DDBJ whole genome shotgun (WGS) entry which is preliminary data.</text>
</comment>
<dbReference type="InterPro" id="IPR003777">
    <property type="entry name" value="XdhC_CoxI"/>
</dbReference>
<dbReference type="Pfam" id="PF13478">
    <property type="entry name" value="XdhC_C"/>
    <property type="match status" value="1"/>
</dbReference>
<evidence type="ECO:0000259" key="1">
    <source>
        <dbReference type="Pfam" id="PF02625"/>
    </source>
</evidence>
<sequence>MKAQDSIVEHRAPKAEFVTDAPVEILRYASTSFKKGIPVALVTLVEIRGGAARPLGAQMTVRIDGLYCGFVSGGCTEAAVAAEAIEALKTGHDRYLLLGEGSPFFDIVLPCGGGIRLSIHVIKAIEPVDEVLGQLVLRREARLLYRPGAEEIACVGSTQTGWQAEGFSRVYRPSTRLFISGNALEASALANVARAVGYEVDLVGRAYDRYLWDVSPDRYSAVALLSHDLAAELPALDAALKSSAFYIGALGSRRTHDKRKQALRNLGYDDAEIARIKAPIGMFDKARDAASLAVSVIADVAALAAVAHEASQRPVRLV</sequence>
<gene>
    <name evidence="3" type="ORF">FHW37_10959</name>
</gene>
<dbReference type="AlphaFoldDB" id="A0A561QC89"/>
<feature type="domain" description="XdhC Rossmann" evidence="2">
    <location>
        <begin position="177"/>
        <end position="300"/>
    </location>
</feature>
<evidence type="ECO:0000259" key="2">
    <source>
        <dbReference type="Pfam" id="PF13478"/>
    </source>
</evidence>
<evidence type="ECO:0000313" key="4">
    <source>
        <dbReference type="Proteomes" id="UP000320653"/>
    </source>
</evidence>
<dbReference type="PANTHER" id="PTHR30388">
    <property type="entry name" value="ALDEHYDE OXIDOREDUCTASE MOLYBDENUM COFACTOR ASSEMBLY PROTEIN"/>
    <property type="match status" value="1"/>
</dbReference>
<keyword evidence="4" id="KW-1185">Reference proteome</keyword>
<protein>
    <submittedName>
        <fullName evidence="3">Xanthine dehydrogenase accessory factor</fullName>
    </submittedName>
</protein>
<dbReference type="EMBL" id="VIWP01000009">
    <property type="protein sequence ID" value="TWF47996.1"/>
    <property type="molecule type" value="Genomic_DNA"/>
</dbReference>
<dbReference type="Proteomes" id="UP000320653">
    <property type="component" value="Unassembled WGS sequence"/>
</dbReference>
<dbReference type="Pfam" id="PF02625">
    <property type="entry name" value="XdhC_CoxI"/>
    <property type="match status" value="1"/>
</dbReference>
<feature type="domain" description="XdhC- CoxI" evidence="1">
    <location>
        <begin position="34"/>
        <end position="94"/>
    </location>
</feature>
<dbReference type="OrthoDB" id="9815497at2"/>
<dbReference type="RefSeq" id="WP_145641736.1">
    <property type="nucleotide sequence ID" value="NZ_VIWP01000009.1"/>
</dbReference>
<evidence type="ECO:0000313" key="3">
    <source>
        <dbReference type="EMBL" id="TWF47996.1"/>
    </source>
</evidence>
<dbReference type="Gene3D" id="3.40.50.720">
    <property type="entry name" value="NAD(P)-binding Rossmann-like Domain"/>
    <property type="match status" value="1"/>
</dbReference>
<accession>A0A561QC89</accession>
<dbReference type="InterPro" id="IPR052698">
    <property type="entry name" value="MoCofactor_Util/Proc"/>
</dbReference>
<dbReference type="PANTHER" id="PTHR30388:SF4">
    <property type="entry name" value="MOLYBDENUM COFACTOR INSERTION CHAPERONE PAOD"/>
    <property type="match status" value="1"/>
</dbReference>
<reference evidence="3 4" key="1">
    <citation type="submission" date="2019-06" db="EMBL/GenBank/DDBJ databases">
        <title>Sorghum-associated microbial communities from plants grown in Nebraska, USA.</title>
        <authorList>
            <person name="Schachtman D."/>
        </authorList>
    </citation>
    <scope>NUCLEOTIDE SEQUENCE [LARGE SCALE GENOMIC DNA]</scope>
    <source>
        <strain evidence="3 4">1225</strain>
    </source>
</reference>
<organism evidence="3 4">
    <name type="scientific">Neorhizobium alkalisoli</name>
    <dbReference type="NCBI Taxonomy" id="528178"/>
    <lineage>
        <taxon>Bacteria</taxon>
        <taxon>Pseudomonadati</taxon>
        <taxon>Pseudomonadota</taxon>
        <taxon>Alphaproteobacteria</taxon>
        <taxon>Hyphomicrobiales</taxon>
        <taxon>Rhizobiaceae</taxon>
        <taxon>Rhizobium/Agrobacterium group</taxon>
        <taxon>Neorhizobium</taxon>
    </lineage>
</organism>
<dbReference type="InterPro" id="IPR027051">
    <property type="entry name" value="XdhC_Rossmann_dom"/>
</dbReference>
<name>A0A561QC89_9HYPH</name>